<keyword evidence="7" id="KW-1278">Translocase</keyword>
<dbReference type="InterPro" id="IPR011917">
    <property type="entry name" value="ABC_transpr_lipidA"/>
</dbReference>
<evidence type="ECO:0000256" key="4">
    <source>
        <dbReference type="ARBA" id="ARBA00022692"/>
    </source>
</evidence>
<dbReference type="PROSITE" id="PS50893">
    <property type="entry name" value="ABC_TRANSPORTER_2"/>
    <property type="match status" value="1"/>
</dbReference>
<comment type="caution">
    <text evidence="14">The sequence shown here is derived from an EMBL/GenBank/DDBJ whole genome shotgun (WGS) entry which is preliminary data.</text>
</comment>
<dbReference type="PANTHER" id="PTHR43394">
    <property type="entry name" value="ATP-DEPENDENT PERMEASE MDL1, MITOCHONDRIAL"/>
    <property type="match status" value="1"/>
</dbReference>
<dbReference type="Gene3D" id="1.20.1560.10">
    <property type="entry name" value="ABC transporter type 1, transmembrane domain"/>
    <property type="match status" value="1"/>
</dbReference>
<dbReference type="Gene3D" id="3.40.50.300">
    <property type="entry name" value="P-loop containing nucleotide triphosphate hydrolases"/>
    <property type="match status" value="1"/>
</dbReference>
<keyword evidence="9" id="KW-0445">Lipid transport</keyword>
<dbReference type="InterPro" id="IPR036640">
    <property type="entry name" value="ABC1_TM_sf"/>
</dbReference>
<evidence type="ECO:0000256" key="2">
    <source>
        <dbReference type="ARBA" id="ARBA00022448"/>
    </source>
</evidence>
<dbReference type="SUPFAM" id="SSF52540">
    <property type="entry name" value="P-loop containing nucleoside triphosphate hydrolases"/>
    <property type="match status" value="1"/>
</dbReference>
<accession>A0ABQ6YAR0</accession>
<evidence type="ECO:0000259" key="13">
    <source>
        <dbReference type="PROSITE" id="PS50929"/>
    </source>
</evidence>
<sequence length="582" mass="64226">MSQQSESAWQTYKRLLGYVKPHWFLLLASFFGYAIYAGTQAAAAQLAGYLGETVVDPQPHRVLVVSVAPLLIALAQGVGQFLGSYTLAWVAQEIVYFMRNEVFGHVLRLPQSEYNNNASGRIMSKIIFDAQQVTSAGTDAVMVIFREGLTVIGLMAFLFYQNWKLTLILLVVAPVIGLVVNVTSKRFRHISRRIQSSMGNITQFLGEAIEGNQAVKIFGGQKLEGDRFHSVSRRFARQNTKLNASKIASTVIVQLFVAVGIGAITYLYITMMGEQLTVGGFLSYIAAAGMVQKPLKQLTDVNVKIQRGVTGAASLFELMDRPVEQDLGQLTLPRTEGNVEFRDVTFGYDENQPVLRNLSFSIRSGETVALIGRSGAGKSTISAMLPRFFDPDQGQVLLDGVPLPDYRLADLRHQIAMVSQKVVLFNDTVRNNIAYGEMRDADDAAVEQAARNAYAWDFIQGLDKGLDTMVGQDGAQLSGGQRQRVAIARALLKDAPILILDEATSALDTESEHHIQKALERLMEGRTTLVIAHRLSTIEKADRILVLDQGQLIEQGTHAELLEKNGLYTQLYKMDFADDVND</sequence>
<evidence type="ECO:0000256" key="5">
    <source>
        <dbReference type="ARBA" id="ARBA00022741"/>
    </source>
</evidence>
<dbReference type="NCBIfam" id="TIGR02203">
    <property type="entry name" value="MsbA_lipidA"/>
    <property type="match status" value="1"/>
</dbReference>
<dbReference type="InterPro" id="IPR039421">
    <property type="entry name" value="Type_1_exporter"/>
</dbReference>
<evidence type="ECO:0000313" key="15">
    <source>
        <dbReference type="Proteomes" id="UP000771797"/>
    </source>
</evidence>
<reference evidence="14 15" key="1">
    <citation type="submission" date="2012-09" db="EMBL/GenBank/DDBJ databases">
        <title>Genome Sequence of alkane-degrading Bacterium Alcanivorax sp. 6-D-6.</title>
        <authorList>
            <person name="Lai Q."/>
            <person name="Shao Z."/>
        </authorList>
    </citation>
    <scope>NUCLEOTIDE SEQUENCE [LARGE SCALE GENOMIC DNA]</scope>
    <source>
        <strain evidence="14 15">6-D-6</strain>
    </source>
</reference>
<keyword evidence="6" id="KW-0067">ATP-binding</keyword>
<dbReference type="PANTHER" id="PTHR43394:SF1">
    <property type="entry name" value="ATP-BINDING CASSETTE SUB-FAMILY B MEMBER 10, MITOCHONDRIAL"/>
    <property type="match status" value="1"/>
</dbReference>
<evidence type="ECO:0000256" key="7">
    <source>
        <dbReference type="ARBA" id="ARBA00022967"/>
    </source>
</evidence>
<evidence type="ECO:0000256" key="6">
    <source>
        <dbReference type="ARBA" id="ARBA00022840"/>
    </source>
</evidence>
<dbReference type="RefSeq" id="WP_159660271.1">
    <property type="nucleotide sequence ID" value="NZ_AQPF01000006.1"/>
</dbReference>
<evidence type="ECO:0000256" key="8">
    <source>
        <dbReference type="ARBA" id="ARBA00022989"/>
    </source>
</evidence>
<evidence type="ECO:0000256" key="11">
    <source>
        <dbReference type="SAM" id="Phobius"/>
    </source>
</evidence>
<keyword evidence="3" id="KW-1003">Cell membrane</keyword>
<dbReference type="InterPro" id="IPR003439">
    <property type="entry name" value="ABC_transporter-like_ATP-bd"/>
</dbReference>
<dbReference type="CDD" id="cd18552">
    <property type="entry name" value="ABC_6TM_MsbA_like"/>
    <property type="match status" value="1"/>
</dbReference>
<dbReference type="SMART" id="SM00382">
    <property type="entry name" value="AAA"/>
    <property type="match status" value="1"/>
</dbReference>
<feature type="transmembrane region" description="Helical" evidence="11">
    <location>
        <begin position="23"/>
        <end position="43"/>
    </location>
</feature>
<proteinExistence type="predicted"/>
<keyword evidence="10 11" id="KW-0472">Membrane</keyword>
<evidence type="ECO:0000259" key="12">
    <source>
        <dbReference type="PROSITE" id="PS50893"/>
    </source>
</evidence>
<evidence type="ECO:0000313" key="14">
    <source>
        <dbReference type="EMBL" id="KAF0806937.1"/>
    </source>
</evidence>
<dbReference type="PROSITE" id="PS50929">
    <property type="entry name" value="ABC_TM1F"/>
    <property type="match status" value="1"/>
</dbReference>
<dbReference type="SUPFAM" id="SSF90123">
    <property type="entry name" value="ABC transporter transmembrane region"/>
    <property type="match status" value="1"/>
</dbReference>
<dbReference type="InterPro" id="IPR011527">
    <property type="entry name" value="ABC1_TM_dom"/>
</dbReference>
<evidence type="ECO:0000256" key="3">
    <source>
        <dbReference type="ARBA" id="ARBA00022475"/>
    </source>
</evidence>
<keyword evidence="5" id="KW-0547">Nucleotide-binding</keyword>
<keyword evidence="15" id="KW-1185">Reference proteome</keyword>
<feature type="domain" description="ABC transmembrane type-1" evidence="13">
    <location>
        <begin position="27"/>
        <end position="307"/>
    </location>
</feature>
<dbReference type="EMBL" id="AQPF01000006">
    <property type="protein sequence ID" value="KAF0806937.1"/>
    <property type="molecule type" value="Genomic_DNA"/>
</dbReference>
<name>A0ABQ6YAR0_9GAMM</name>
<gene>
    <name evidence="14" type="ORF">A6D6_01301</name>
</gene>
<dbReference type="Pfam" id="PF00005">
    <property type="entry name" value="ABC_tran"/>
    <property type="match status" value="1"/>
</dbReference>
<keyword evidence="8 11" id="KW-1133">Transmembrane helix</keyword>
<feature type="domain" description="ABC transporter" evidence="12">
    <location>
        <begin position="339"/>
        <end position="574"/>
    </location>
</feature>
<dbReference type="InterPro" id="IPR003593">
    <property type="entry name" value="AAA+_ATPase"/>
</dbReference>
<dbReference type="InterPro" id="IPR017871">
    <property type="entry name" value="ABC_transporter-like_CS"/>
</dbReference>
<dbReference type="Proteomes" id="UP000771797">
    <property type="component" value="Unassembled WGS sequence"/>
</dbReference>
<feature type="transmembrane region" description="Helical" evidence="11">
    <location>
        <begin position="165"/>
        <end position="183"/>
    </location>
</feature>
<comment type="subcellular location">
    <subcellularLocation>
        <location evidence="1">Cell membrane</location>
        <topology evidence="1">Multi-pass membrane protein</topology>
    </subcellularLocation>
</comment>
<keyword evidence="4 11" id="KW-0812">Transmembrane</keyword>
<dbReference type="PROSITE" id="PS00211">
    <property type="entry name" value="ABC_TRANSPORTER_1"/>
    <property type="match status" value="1"/>
</dbReference>
<keyword evidence="2" id="KW-0813">Transport</keyword>
<feature type="transmembrane region" description="Helical" evidence="11">
    <location>
        <begin position="63"/>
        <end position="90"/>
    </location>
</feature>
<feature type="transmembrane region" description="Helical" evidence="11">
    <location>
        <begin position="140"/>
        <end position="159"/>
    </location>
</feature>
<evidence type="ECO:0000256" key="1">
    <source>
        <dbReference type="ARBA" id="ARBA00004651"/>
    </source>
</evidence>
<evidence type="ECO:0000256" key="9">
    <source>
        <dbReference type="ARBA" id="ARBA00023055"/>
    </source>
</evidence>
<dbReference type="Pfam" id="PF00664">
    <property type="entry name" value="ABC_membrane"/>
    <property type="match status" value="1"/>
</dbReference>
<feature type="transmembrane region" description="Helical" evidence="11">
    <location>
        <begin position="247"/>
        <end position="269"/>
    </location>
</feature>
<protein>
    <submittedName>
        <fullName evidence="14">LPS ABC transporter permease</fullName>
    </submittedName>
</protein>
<dbReference type="InterPro" id="IPR027417">
    <property type="entry name" value="P-loop_NTPase"/>
</dbReference>
<organism evidence="14 15">
    <name type="scientific">Alcanivorax xiamenensis</name>
    <dbReference type="NCBI Taxonomy" id="1177156"/>
    <lineage>
        <taxon>Bacteria</taxon>
        <taxon>Pseudomonadati</taxon>
        <taxon>Pseudomonadota</taxon>
        <taxon>Gammaproteobacteria</taxon>
        <taxon>Oceanospirillales</taxon>
        <taxon>Alcanivoracaceae</taxon>
        <taxon>Alcanivorax</taxon>
    </lineage>
</organism>
<evidence type="ECO:0000256" key="10">
    <source>
        <dbReference type="ARBA" id="ARBA00023136"/>
    </source>
</evidence>